<dbReference type="EC" id="2.4.1.227" evidence="10"/>
<feature type="coiled-coil region" evidence="11">
    <location>
        <begin position="332"/>
        <end position="359"/>
    </location>
</feature>
<evidence type="ECO:0000256" key="2">
    <source>
        <dbReference type="ARBA" id="ARBA00022618"/>
    </source>
</evidence>
<organism evidence="15 16">
    <name type="scientific">Candidatus Daviesbacteria bacterium GW2011_GWB1_36_5</name>
    <dbReference type="NCBI Taxonomy" id="1618426"/>
    <lineage>
        <taxon>Bacteria</taxon>
        <taxon>Candidatus Daviesiibacteriota</taxon>
    </lineage>
</organism>
<evidence type="ECO:0000256" key="10">
    <source>
        <dbReference type="HAMAP-Rule" id="MF_00033"/>
    </source>
</evidence>
<dbReference type="GO" id="GO:0005886">
    <property type="term" value="C:plasma membrane"/>
    <property type="evidence" value="ECO:0007669"/>
    <property type="project" value="UniProtKB-SubCell"/>
</dbReference>
<dbReference type="SUPFAM" id="SSF53756">
    <property type="entry name" value="UDP-Glycosyltransferase/glycogen phosphorylase"/>
    <property type="match status" value="1"/>
</dbReference>
<comment type="subcellular location">
    <subcellularLocation>
        <location evidence="10">Cell membrane</location>
        <topology evidence="10">Peripheral membrane protein</topology>
        <orientation evidence="10">Cytoplasmic side</orientation>
    </subcellularLocation>
</comment>
<keyword evidence="2 10" id="KW-0132">Cell division</keyword>
<dbReference type="CDD" id="cd03785">
    <property type="entry name" value="GT28_MurG"/>
    <property type="match status" value="1"/>
</dbReference>
<keyword evidence="11" id="KW-0175">Coiled coil</keyword>
<protein>
    <recommendedName>
        <fullName evidence="10">UDP-N-acetylglucosamine--N-acetylmuramyl-(pentapeptide) pyrophosphoryl-undecaprenol N-acetylglucosamine transferase</fullName>
        <ecNumber evidence="10">2.4.1.227</ecNumber>
    </recommendedName>
    <alternativeName>
        <fullName evidence="10">Undecaprenyl-PP-MurNAc-pentapeptide-UDPGlcNAc GlcNAc transferase</fullName>
    </alternativeName>
</protein>
<dbReference type="GO" id="GO:0050511">
    <property type="term" value="F:undecaprenyldiphospho-muramoylpentapeptide beta-N-acetylglucosaminyltransferase activity"/>
    <property type="evidence" value="ECO:0007669"/>
    <property type="project" value="UniProtKB-UniRule"/>
</dbReference>
<evidence type="ECO:0000256" key="6">
    <source>
        <dbReference type="ARBA" id="ARBA00022984"/>
    </source>
</evidence>
<evidence type="ECO:0000259" key="14">
    <source>
        <dbReference type="Pfam" id="PF04101"/>
    </source>
</evidence>
<evidence type="ECO:0000256" key="8">
    <source>
        <dbReference type="ARBA" id="ARBA00023306"/>
    </source>
</evidence>
<keyword evidence="9 10" id="KW-0961">Cell wall biogenesis/degradation</keyword>
<dbReference type="PANTHER" id="PTHR21015:SF22">
    <property type="entry name" value="GLYCOSYLTRANSFERASE"/>
    <property type="match status" value="1"/>
</dbReference>
<comment type="function">
    <text evidence="10">Cell wall formation. Catalyzes the transfer of a GlcNAc subunit on undecaprenyl-pyrophosphoryl-MurNAc-pentapeptide (lipid intermediate I) to form undecaprenyl-pyrophosphoryl-MurNAc-(pentapeptide)GlcNAc (lipid intermediate II).</text>
</comment>
<dbReference type="GO" id="GO:0009252">
    <property type="term" value="P:peptidoglycan biosynthetic process"/>
    <property type="evidence" value="ECO:0007669"/>
    <property type="project" value="UniProtKB-UniRule"/>
</dbReference>
<dbReference type="EMBL" id="LBSA01000050">
    <property type="protein sequence ID" value="KKQ07306.1"/>
    <property type="molecule type" value="Genomic_DNA"/>
</dbReference>
<evidence type="ECO:0000256" key="4">
    <source>
        <dbReference type="ARBA" id="ARBA00022679"/>
    </source>
</evidence>
<evidence type="ECO:0000256" key="5">
    <source>
        <dbReference type="ARBA" id="ARBA00022960"/>
    </source>
</evidence>
<keyword evidence="4 10" id="KW-0808">Transferase</keyword>
<keyword evidence="1 10" id="KW-1003">Cell membrane</keyword>
<feature type="domain" description="Glycosyl transferase family 28 C-terminal" evidence="14">
    <location>
        <begin position="204"/>
        <end position="367"/>
    </location>
</feature>
<feature type="binding site" evidence="10">
    <location>
        <position position="309"/>
    </location>
    <ligand>
        <name>UDP-N-acetyl-alpha-D-glucosamine</name>
        <dbReference type="ChEBI" id="CHEBI:57705"/>
    </ligand>
</feature>
<sequence>MKILITGTHFTPAQAVIEELKKDDSVEIVYVGRKTTIEGDKTPSVESRILPELGVKFIPLTAGRIRRFFSFWTIISFLKIPLGFIQSFNILVSEKPDVVLSFGGYIGLPVVFNAWLLNIPIILHEQTLVSGLSNKMSSLFADKVAVSFEKKYEFSKKKIIFTGNPIRTELLKYNDKNFQSRKNVTSQKIKEFVYNSKNSSSPLVLVTGGNQGSHIINETVEKSLDEFLKLGVLVHQTGDSSFKDYERLKEKQNERYLVEKWIDGNDFGFLISNTDLVISRAGANTLTELAYFGVPALVIPIPYVNKNEQEKNADFFEDLGLVKKLLQKGLTSEKLLKTVKTAISELKSLKEKSKNAKKVVIEDAARRVALETKILGEHEY</sequence>
<keyword evidence="8 10" id="KW-0131">Cell cycle</keyword>
<dbReference type="GO" id="GO:0005975">
    <property type="term" value="P:carbohydrate metabolic process"/>
    <property type="evidence" value="ECO:0007669"/>
    <property type="project" value="InterPro"/>
</dbReference>
<feature type="binding site" evidence="10">
    <location>
        <position position="167"/>
    </location>
    <ligand>
        <name>UDP-N-acetyl-alpha-D-glucosamine</name>
        <dbReference type="ChEBI" id="CHEBI:57705"/>
    </ligand>
</feature>
<dbReference type="Pfam" id="PF04101">
    <property type="entry name" value="Glyco_tran_28_C"/>
    <property type="match status" value="1"/>
</dbReference>
<evidence type="ECO:0000256" key="9">
    <source>
        <dbReference type="ARBA" id="ARBA00023316"/>
    </source>
</evidence>
<dbReference type="HAMAP" id="MF_00033">
    <property type="entry name" value="MurG"/>
    <property type="match status" value="1"/>
</dbReference>
<gene>
    <name evidence="10" type="primary">murG</name>
    <name evidence="15" type="ORF">US19_C0050G0006</name>
</gene>
<dbReference type="UniPathway" id="UPA00219"/>
<reference evidence="15 16" key="1">
    <citation type="journal article" date="2015" name="Nature">
        <title>rRNA introns, odd ribosomes, and small enigmatic genomes across a large radiation of phyla.</title>
        <authorList>
            <person name="Brown C.T."/>
            <person name="Hug L.A."/>
            <person name="Thomas B.C."/>
            <person name="Sharon I."/>
            <person name="Castelle C.J."/>
            <person name="Singh A."/>
            <person name="Wilkins M.J."/>
            <person name="Williams K.H."/>
            <person name="Banfield J.F."/>
        </authorList>
    </citation>
    <scope>NUCLEOTIDE SEQUENCE [LARGE SCALE GENOMIC DNA]</scope>
</reference>
<keyword evidence="5 10" id="KW-0133">Cell shape</keyword>
<name>A0A0G0HTV0_9BACT</name>
<evidence type="ECO:0000259" key="13">
    <source>
        <dbReference type="Pfam" id="PF03033"/>
    </source>
</evidence>
<comment type="caution">
    <text evidence="15">The sequence shown here is derived from an EMBL/GenBank/DDBJ whole genome shotgun (WGS) entry which is preliminary data.</text>
</comment>
<dbReference type="GO" id="GO:0051301">
    <property type="term" value="P:cell division"/>
    <property type="evidence" value="ECO:0007669"/>
    <property type="project" value="UniProtKB-KW"/>
</dbReference>
<proteinExistence type="inferred from homology"/>
<evidence type="ECO:0000256" key="1">
    <source>
        <dbReference type="ARBA" id="ARBA00022475"/>
    </source>
</evidence>
<dbReference type="GO" id="GO:0051991">
    <property type="term" value="F:UDP-N-acetyl-D-glucosamine:N-acetylmuramoyl-L-alanyl-D-glutamyl-meso-2,6-diaminopimelyl-D-alanyl-D-alanine-diphosphoundecaprenol 4-beta-N-acetylglucosaminlytransferase activity"/>
    <property type="evidence" value="ECO:0007669"/>
    <property type="project" value="RHEA"/>
</dbReference>
<comment type="caution">
    <text evidence="10">Lacks conserved residue(s) required for the propagation of feature annotation.</text>
</comment>
<evidence type="ECO:0000313" key="16">
    <source>
        <dbReference type="Proteomes" id="UP000034492"/>
    </source>
</evidence>
<dbReference type="AlphaFoldDB" id="A0A0G0HTV0"/>
<evidence type="ECO:0000256" key="7">
    <source>
        <dbReference type="ARBA" id="ARBA00023136"/>
    </source>
</evidence>
<dbReference type="InterPro" id="IPR006009">
    <property type="entry name" value="GlcNAc_MurG"/>
</dbReference>
<evidence type="ECO:0000313" key="15">
    <source>
        <dbReference type="EMBL" id="KKQ07306.1"/>
    </source>
</evidence>
<dbReference type="InterPro" id="IPR004276">
    <property type="entry name" value="GlycoTrans_28_N"/>
</dbReference>
<dbReference type="PATRIC" id="fig|1618426.3.peg.1194"/>
<feature type="transmembrane region" description="Helical" evidence="12">
    <location>
        <begin position="69"/>
        <end position="92"/>
    </location>
</feature>
<feature type="transmembrane region" description="Helical" evidence="12">
    <location>
        <begin position="98"/>
        <end position="117"/>
    </location>
</feature>
<dbReference type="Gene3D" id="3.40.50.2000">
    <property type="entry name" value="Glycogen Phosphorylase B"/>
    <property type="match status" value="2"/>
</dbReference>
<evidence type="ECO:0000256" key="3">
    <source>
        <dbReference type="ARBA" id="ARBA00022676"/>
    </source>
</evidence>
<comment type="catalytic activity">
    <reaction evidence="10">
        <text>di-trans,octa-cis-undecaprenyl diphospho-N-acetyl-alpha-D-muramoyl-L-alanyl-D-glutamyl-meso-2,6-diaminopimeloyl-D-alanyl-D-alanine + UDP-N-acetyl-alpha-D-glucosamine = di-trans,octa-cis-undecaprenyl diphospho-[N-acetyl-alpha-D-glucosaminyl-(1-&gt;4)]-N-acetyl-alpha-D-muramoyl-L-alanyl-D-glutamyl-meso-2,6-diaminopimeloyl-D-alanyl-D-alanine + UDP + H(+)</text>
        <dbReference type="Rhea" id="RHEA:31227"/>
        <dbReference type="ChEBI" id="CHEBI:15378"/>
        <dbReference type="ChEBI" id="CHEBI:57705"/>
        <dbReference type="ChEBI" id="CHEBI:58223"/>
        <dbReference type="ChEBI" id="CHEBI:61387"/>
        <dbReference type="ChEBI" id="CHEBI:61388"/>
        <dbReference type="EC" id="2.4.1.227"/>
    </reaction>
</comment>
<dbReference type="PANTHER" id="PTHR21015">
    <property type="entry name" value="UDP-N-ACETYLGLUCOSAMINE--N-ACETYLMURAMYL-(PENTAPEPTIDE) PYROPHOSPHORYL-UNDECAPRENOL N-ACETYLGLUCOSAMINE TRANSFERASE 1"/>
    <property type="match status" value="1"/>
</dbReference>
<dbReference type="Proteomes" id="UP000034492">
    <property type="component" value="Unassembled WGS sequence"/>
</dbReference>
<dbReference type="InterPro" id="IPR007235">
    <property type="entry name" value="Glyco_trans_28_C"/>
</dbReference>
<comment type="pathway">
    <text evidence="10">Cell wall biogenesis; peptidoglycan biosynthesis.</text>
</comment>
<keyword evidence="6 10" id="KW-0573">Peptidoglycan synthesis</keyword>
<keyword evidence="3 10" id="KW-0328">Glycosyltransferase</keyword>
<keyword evidence="7 10" id="KW-0472">Membrane</keyword>
<accession>A0A0G0HTV0</accession>
<evidence type="ECO:0000256" key="12">
    <source>
        <dbReference type="SAM" id="Phobius"/>
    </source>
</evidence>
<dbReference type="GO" id="GO:0071555">
    <property type="term" value="P:cell wall organization"/>
    <property type="evidence" value="ECO:0007669"/>
    <property type="project" value="UniProtKB-KW"/>
</dbReference>
<feature type="domain" description="Glycosyltransferase family 28 N-terminal" evidence="13">
    <location>
        <begin position="6"/>
        <end position="145"/>
    </location>
</feature>
<comment type="similarity">
    <text evidence="10">Belongs to the glycosyltransferase 28 family. MurG subfamily.</text>
</comment>
<evidence type="ECO:0000256" key="11">
    <source>
        <dbReference type="SAM" id="Coils"/>
    </source>
</evidence>
<keyword evidence="12" id="KW-0812">Transmembrane</keyword>
<dbReference type="Pfam" id="PF03033">
    <property type="entry name" value="Glyco_transf_28"/>
    <property type="match status" value="1"/>
</dbReference>
<dbReference type="GO" id="GO:0008360">
    <property type="term" value="P:regulation of cell shape"/>
    <property type="evidence" value="ECO:0007669"/>
    <property type="project" value="UniProtKB-KW"/>
</dbReference>
<keyword evidence="12" id="KW-1133">Transmembrane helix</keyword>